<dbReference type="Gene3D" id="3.40.50.720">
    <property type="entry name" value="NAD(P)-binding Rossmann-like Domain"/>
    <property type="match status" value="1"/>
</dbReference>
<dbReference type="OrthoDB" id="9810759at2"/>
<keyword evidence="7" id="KW-0406">Ion transport</keyword>
<dbReference type="Gene3D" id="1.20.1530.20">
    <property type="match status" value="1"/>
</dbReference>
<evidence type="ECO:0000256" key="5">
    <source>
        <dbReference type="ARBA" id="ARBA00022692"/>
    </source>
</evidence>
<keyword evidence="4" id="KW-1003">Cell membrane</keyword>
<feature type="transmembrane region" description="Helical" evidence="9">
    <location>
        <begin position="273"/>
        <end position="289"/>
    </location>
</feature>
<feature type="transmembrane region" description="Helical" evidence="9">
    <location>
        <begin position="31"/>
        <end position="48"/>
    </location>
</feature>
<dbReference type="InterPro" id="IPR038770">
    <property type="entry name" value="Na+/solute_symporter_sf"/>
</dbReference>
<evidence type="ECO:0000313" key="13">
    <source>
        <dbReference type="Proteomes" id="UP000002191"/>
    </source>
</evidence>
<evidence type="ECO:0000256" key="3">
    <source>
        <dbReference type="ARBA" id="ARBA00022449"/>
    </source>
</evidence>
<evidence type="ECO:0000256" key="2">
    <source>
        <dbReference type="ARBA" id="ARBA00022448"/>
    </source>
</evidence>
<dbReference type="KEGG" id="das:Daes_3241"/>
<evidence type="ECO:0000256" key="9">
    <source>
        <dbReference type="SAM" id="Phobius"/>
    </source>
</evidence>
<evidence type="ECO:0000256" key="8">
    <source>
        <dbReference type="ARBA" id="ARBA00023136"/>
    </source>
</evidence>
<feature type="domain" description="Cation/H+ exchanger transmembrane" evidence="10">
    <location>
        <begin position="13"/>
        <end position="391"/>
    </location>
</feature>
<evidence type="ECO:0000256" key="1">
    <source>
        <dbReference type="ARBA" id="ARBA00004651"/>
    </source>
</evidence>
<reference evidence="13" key="1">
    <citation type="submission" date="2010-12" db="EMBL/GenBank/DDBJ databases">
        <title>Complete sequence of Desulfovibrio aespoeensis Aspo-2.</title>
        <authorList>
            <consortium name="US DOE Joint Genome Institute"/>
            <person name="Lucas S."/>
            <person name="Copeland A."/>
            <person name="Lapidus A."/>
            <person name="Cheng J.-F."/>
            <person name="Goodwin L."/>
            <person name="Pitluck S."/>
            <person name="Chertkov O."/>
            <person name="Misra M."/>
            <person name="Detter J.C."/>
            <person name="Han C."/>
            <person name="Tapia R."/>
            <person name="Land M."/>
            <person name="Hauser L."/>
            <person name="Kyrpides N."/>
            <person name="Ivanova N."/>
            <person name="Ovchinnikova G."/>
            <person name="Pedersen K."/>
            <person name="Jagevall S."/>
            <person name="Hazen T."/>
            <person name="Woyke T."/>
        </authorList>
    </citation>
    <scope>NUCLEOTIDE SEQUENCE [LARGE SCALE GENOMIC DNA]</scope>
    <source>
        <strain evidence="13">ATCC 700646 / DSM 10631 / Aspo-2</strain>
    </source>
</reference>
<keyword evidence="2" id="KW-0813">Transport</keyword>
<proteinExistence type="predicted"/>
<dbReference type="Pfam" id="PF02254">
    <property type="entry name" value="TrkA_N"/>
    <property type="match status" value="1"/>
</dbReference>
<feature type="transmembrane region" description="Helical" evidence="9">
    <location>
        <begin position="6"/>
        <end position="24"/>
    </location>
</feature>
<evidence type="ECO:0000256" key="6">
    <source>
        <dbReference type="ARBA" id="ARBA00022989"/>
    </source>
</evidence>
<keyword evidence="5 9" id="KW-0812">Transmembrane</keyword>
<dbReference type="SUPFAM" id="SSF51735">
    <property type="entry name" value="NAD(P)-binding Rossmann-fold domains"/>
    <property type="match status" value="1"/>
</dbReference>
<accession>E6VRU3</accession>
<dbReference type="Pfam" id="PF00999">
    <property type="entry name" value="Na_H_Exchanger"/>
    <property type="match status" value="1"/>
</dbReference>
<feature type="transmembrane region" description="Helical" evidence="9">
    <location>
        <begin position="295"/>
        <end position="312"/>
    </location>
</feature>
<comment type="subcellular location">
    <subcellularLocation>
        <location evidence="1">Cell membrane</location>
        <topology evidence="1">Multi-pass membrane protein</topology>
    </subcellularLocation>
</comment>
<feature type="transmembrane region" description="Helical" evidence="9">
    <location>
        <begin position="333"/>
        <end position="353"/>
    </location>
</feature>
<evidence type="ECO:0000313" key="12">
    <source>
        <dbReference type="EMBL" id="ADU64230.1"/>
    </source>
</evidence>
<dbReference type="GO" id="GO:0005886">
    <property type="term" value="C:plasma membrane"/>
    <property type="evidence" value="ECO:0007669"/>
    <property type="project" value="UniProtKB-SubCell"/>
</dbReference>
<dbReference type="PANTHER" id="PTHR32507:SF0">
    <property type="entry name" value="NA(+)_H(+) ANTIPORTER 2-RELATED"/>
    <property type="match status" value="1"/>
</dbReference>
<feature type="transmembrane region" description="Helical" evidence="9">
    <location>
        <begin position="186"/>
        <end position="207"/>
    </location>
</feature>
<feature type="transmembrane region" description="Helical" evidence="9">
    <location>
        <begin position="219"/>
        <end position="238"/>
    </location>
</feature>
<evidence type="ECO:0000259" key="11">
    <source>
        <dbReference type="Pfam" id="PF02254"/>
    </source>
</evidence>
<dbReference type="AlphaFoldDB" id="E6VRU3"/>
<dbReference type="Proteomes" id="UP000002191">
    <property type="component" value="Chromosome"/>
</dbReference>
<dbReference type="GO" id="GO:0015297">
    <property type="term" value="F:antiporter activity"/>
    <property type="evidence" value="ECO:0007669"/>
    <property type="project" value="UniProtKB-KW"/>
</dbReference>
<keyword evidence="3" id="KW-0050">Antiport</keyword>
<reference evidence="12 13" key="2">
    <citation type="journal article" date="2014" name="Genome Announc.">
        <title>Complete Genome Sequence of the Subsurface, Mesophilic Sulfate-Reducing Bacterium Desulfovibrio aespoeensis Aspo-2.</title>
        <authorList>
            <person name="Pedersen K."/>
            <person name="Bengtsson A."/>
            <person name="Edlund J."/>
            <person name="Rabe L."/>
            <person name="Hazen T."/>
            <person name="Chakraborty R."/>
            <person name="Goodwin L."/>
            <person name="Shapiro N."/>
        </authorList>
    </citation>
    <scope>NUCLEOTIDE SEQUENCE [LARGE SCALE GENOMIC DNA]</scope>
    <source>
        <strain evidence="13">ATCC 700646 / DSM 10631 / Aspo-2</strain>
    </source>
</reference>
<evidence type="ECO:0000259" key="10">
    <source>
        <dbReference type="Pfam" id="PF00999"/>
    </source>
</evidence>
<dbReference type="PANTHER" id="PTHR32507">
    <property type="entry name" value="NA(+)/H(+) ANTIPORTER 1"/>
    <property type="match status" value="1"/>
</dbReference>
<dbReference type="InterPro" id="IPR036291">
    <property type="entry name" value="NAD(P)-bd_dom_sf"/>
</dbReference>
<organism evidence="12 13">
    <name type="scientific">Pseudodesulfovibrio aespoeensis (strain ATCC 700646 / DSM 10631 / Aspo-2)</name>
    <name type="common">Desulfovibrio aespoeensis</name>
    <dbReference type="NCBI Taxonomy" id="643562"/>
    <lineage>
        <taxon>Bacteria</taxon>
        <taxon>Pseudomonadati</taxon>
        <taxon>Thermodesulfobacteriota</taxon>
        <taxon>Desulfovibrionia</taxon>
        <taxon>Desulfovibrionales</taxon>
        <taxon>Desulfovibrionaceae</taxon>
    </lineage>
</organism>
<dbReference type="eggNOG" id="COG0025">
    <property type="taxonomic scope" value="Bacteria"/>
</dbReference>
<sequence>MPELASVSIALILVAGILCQWLAWRLKLPAIIFLLACGILAGPVLGWVNPDRLMGSLLFPFVSLSVAVILFEGSLTLKLRDIPGLERMIRNMITLGVLITWVIVAVAVRLLLDFSWEIAWLFGAIMVVTGPTVIMPMLRAVRPRESIAQVLQWESILIDPIGAILAVLVFQFIVAGGVQGGMAAGGLAFGRILLIGVVFGIGAGHLLGLLLRKYWVPQYLQSVIALAMVCGIFALSNLMESESGLLSVTVMGLWLTNMKGVDLDDILHFKESLSLLLISVLFIVLAARMDLAGFVALGWPALGVFAAIQFLARPLSVQACALGSRLSMPERHLLCWIAPRGIVAAAITAIFAIKLEALGHADAHHLVPLTFTVIIGTVLLQSTTARFIAKKLDVAEPEPRGFLLVGANTVAQAIGEALMENGCKVLLADQNWSLIRDAKLKGLPAYWGNPVSEHAERHLNLVGIGHLLALSANIELNALATQYYRQALEPRRIFSIRVRPRQEGRDAAKTAFRYGGRVLFDNEITHRDLERRLREGADIRRTSLTEEFSFKDYLDDQSMRRLPLFAIDDADGIHVLTPDADFTPKAGWSILALSWETAQPEEAELDPED</sequence>
<name>E6VRU3_PSEA9</name>
<feature type="transmembrane region" description="Helical" evidence="9">
    <location>
        <begin position="150"/>
        <end position="174"/>
    </location>
</feature>
<dbReference type="GO" id="GO:1902600">
    <property type="term" value="P:proton transmembrane transport"/>
    <property type="evidence" value="ECO:0007669"/>
    <property type="project" value="InterPro"/>
</dbReference>
<gene>
    <name evidence="12" type="ordered locus">Daes_3241</name>
</gene>
<feature type="transmembrane region" description="Helical" evidence="9">
    <location>
        <begin position="365"/>
        <end position="382"/>
    </location>
</feature>
<dbReference type="InterPro" id="IPR006153">
    <property type="entry name" value="Cation/H_exchanger_TM"/>
</dbReference>
<dbReference type="RefSeq" id="WP_013516127.1">
    <property type="nucleotide sequence ID" value="NC_014844.1"/>
</dbReference>
<dbReference type="STRING" id="643562.Daes_3241"/>
<dbReference type="GO" id="GO:0006813">
    <property type="term" value="P:potassium ion transport"/>
    <property type="evidence" value="ECO:0007669"/>
    <property type="project" value="InterPro"/>
</dbReference>
<evidence type="ECO:0000256" key="4">
    <source>
        <dbReference type="ARBA" id="ARBA00022475"/>
    </source>
</evidence>
<dbReference type="EMBL" id="CP002431">
    <property type="protein sequence ID" value="ADU64230.1"/>
    <property type="molecule type" value="Genomic_DNA"/>
</dbReference>
<feature type="domain" description="RCK N-terminal" evidence="11">
    <location>
        <begin position="402"/>
        <end position="494"/>
    </location>
</feature>
<evidence type="ECO:0000256" key="7">
    <source>
        <dbReference type="ARBA" id="ARBA00023065"/>
    </source>
</evidence>
<keyword evidence="13" id="KW-1185">Reference proteome</keyword>
<keyword evidence="6 9" id="KW-1133">Transmembrane helix</keyword>
<dbReference type="InterPro" id="IPR003148">
    <property type="entry name" value="RCK_N"/>
</dbReference>
<keyword evidence="8 9" id="KW-0472">Membrane</keyword>
<feature type="transmembrane region" description="Helical" evidence="9">
    <location>
        <begin position="54"/>
        <end position="71"/>
    </location>
</feature>
<feature type="transmembrane region" description="Helical" evidence="9">
    <location>
        <begin position="92"/>
        <end position="112"/>
    </location>
</feature>
<feature type="transmembrane region" description="Helical" evidence="9">
    <location>
        <begin position="118"/>
        <end position="138"/>
    </location>
</feature>
<dbReference type="HOGENOM" id="CLU_005912_10_1_7"/>
<protein>
    <submittedName>
        <fullName evidence="12">Sodium/hydrogen exchanger</fullName>
    </submittedName>
</protein>